<protein>
    <recommendedName>
        <fullName evidence="3">Lipoprotein</fullName>
    </recommendedName>
</protein>
<gene>
    <name evidence="1" type="ORF">MF646_14370</name>
</gene>
<accession>A0A9X2I4Y0</accession>
<reference evidence="1" key="1">
    <citation type="submission" date="2022-02" db="EMBL/GenBank/DDBJ databases">
        <title>Halalkalibacter sp. nov. isolated from Lonar Lake, India.</title>
        <authorList>
            <person name="Joshi A."/>
            <person name="Thite S."/>
            <person name="Lodha T."/>
        </authorList>
    </citation>
    <scope>NUCLEOTIDE SEQUENCE</scope>
    <source>
        <strain evidence="1">MEB205</strain>
    </source>
</reference>
<comment type="caution">
    <text evidence="1">The sequence shown here is derived from an EMBL/GenBank/DDBJ whole genome shotgun (WGS) entry which is preliminary data.</text>
</comment>
<evidence type="ECO:0000313" key="1">
    <source>
        <dbReference type="EMBL" id="MCL7748311.1"/>
    </source>
</evidence>
<organism evidence="1 2">
    <name type="scientific">Halalkalibacter alkaliphilus</name>
    <dbReference type="NCBI Taxonomy" id="2917993"/>
    <lineage>
        <taxon>Bacteria</taxon>
        <taxon>Bacillati</taxon>
        <taxon>Bacillota</taxon>
        <taxon>Bacilli</taxon>
        <taxon>Bacillales</taxon>
        <taxon>Bacillaceae</taxon>
        <taxon>Halalkalibacter</taxon>
    </lineage>
</organism>
<evidence type="ECO:0008006" key="3">
    <source>
        <dbReference type="Google" id="ProtNLM"/>
    </source>
</evidence>
<dbReference type="AlphaFoldDB" id="A0A9X2I4Y0"/>
<dbReference type="RefSeq" id="WP_250097197.1">
    <property type="nucleotide sequence ID" value="NZ_JAKRYL010000014.1"/>
</dbReference>
<dbReference type="Proteomes" id="UP001139150">
    <property type="component" value="Unassembled WGS sequence"/>
</dbReference>
<sequence length="195" mass="22829">MKNYRNGCTFLITMLITVSFTTGCGYFKVSQLEQISPVGDFSTSEEVIGERDLVSEQKITIDHSILELDQELLFVSSSFRDTFDQSFFNGLTPFQVFQLYMYTLAGEDYETLYYFYNSESMQISKEQFITEGRNDVNSAYTRDFMKKFNEVRKFDVWTKQDSAGVQFVLEAEHEQFTFQLFREGNMWLVSPNPLQ</sequence>
<dbReference type="EMBL" id="JAKRYL010000014">
    <property type="protein sequence ID" value="MCL7748311.1"/>
    <property type="molecule type" value="Genomic_DNA"/>
</dbReference>
<keyword evidence="2" id="KW-1185">Reference proteome</keyword>
<proteinExistence type="predicted"/>
<evidence type="ECO:0000313" key="2">
    <source>
        <dbReference type="Proteomes" id="UP001139150"/>
    </source>
</evidence>
<name>A0A9X2I4Y0_9BACI</name>
<dbReference type="PROSITE" id="PS51257">
    <property type="entry name" value="PROKAR_LIPOPROTEIN"/>
    <property type="match status" value="1"/>
</dbReference>